<proteinExistence type="predicted"/>
<name>A0A1I8ACW2_9BILA</name>
<evidence type="ECO:0000313" key="2">
    <source>
        <dbReference type="WBParaSite" id="L893_g4153.t1"/>
    </source>
</evidence>
<protein>
    <submittedName>
        <fullName evidence="2">Ras-associating domain-containing protein</fullName>
    </submittedName>
</protein>
<keyword evidence="1" id="KW-1185">Reference proteome</keyword>
<sequence length="300" mass="33191">MGFVYPGRLLVKTSRDKISKVTKEKSVTSENFKKEQEHCRSKGSRNMWRNVELDPSSRSLRRLGDGALTAKCEKIKLGHVRAAPGNYEILTKKMRSGAAYGVSADLSAYLTSSDMLHATLTRVSSLKTPYPPSRSMSPSRVKGAALDLVIRTENICGSVLGLYSATSPACADSVKSVSLSRTHLDLVKHVLGRILRGRHPMFRGPSGQSLVFVGHMLLALEDERTPPLTTRDVSLLKSQCRLGWPLSALLLSPASTEAEQSELPNPRYDDVSRRFRAKAFWVQPWIHKAARSSRSTMAQK</sequence>
<accession>A0A1I8ACW2</accession>
<dbReference type="Proteomes" id="UP000095287">
    <property type="component" value="Unplaced"/>
</dbReference>
<dbReference type="AlphaFoldDB" id="A0A1I8ACW2"/>
<organism evidence="1 2">
    <name type="scientific">Steinernema glaseri</name>
    <dbReference type="NCBI Taxonomy" id="37863"/>
    <lineage>
        <taxon>Eukaryota</taxon>
        <taxon>Metazoa</taxon>
        <taxon>Ecdysozoa</taxon>
        <taxon>Nematoda</taxon>
        <taxon>Chromadorea</taxon>
        <taxon>Rhabditida</taxon>
        <taxon>Tylenchina</taxon>
        <taxon>Panagrolaimomorpha</taxon>
        <taxon>Strongyloidoidea</taxon>
        <taxon>Steinernematidae</taxon>
        <taxon>Steinernema</taxon>
    </lineage>
</organism>
<evidence type="ECO:0000313" key="1">
    <source>
        <dbReference type="Proteomes" id="UP000095287"/>
    </source>
</evidence>
<dbReference type="WBParaSite" id="L893_g4153.t1">
    <property type="protein sequence ID" value="L893_g4153.t1"/>
    <property type="gene ID" value="L893_g4153"/>
</dbReference>
<reference evidence="2" key="1">
    <citation type="submission" date="2016-11" db="UniProtKB">
        <authorList>
            <consortium name="WormBaseParasite"/>
        </authorList>
    </citation>
    <scope>IDENTIFICATION</scope>
</reference>